<dbReference type="PANTHER" id="PTHR32552:SF81">
    <property type="entry name" value="TONB-DEPENDENT OUTER MEMBRANE RECEPTOR"/>
    <property type="match status" value="1"/>
</dbReference>
<keyword evidence="2 11" id="KW-0813">Transport</keyword>
<dbReference type="AlphaFoldDB" id="A0A358E0E8"/>
<keyword evidence="13" id="KW-0732">Signal</keyword>
<proteinExistence type="inferred from homology"/>
<evidence type="ECO:0000256" key="4">
    <source>
        <dbReference type="ARBA" id="ARBA00022496"/>
    </source>
</evidence>
<protein>
    <recommendedName>
        <fullName evidence="14">Secretin/TonB short N-terminal domain-containing protein</fullName>
    </recommendedName>
</protein>
<evidence type="ECO:0000256" key="5">
    <source>
        <dbReference type="ARBA" id="ARBA00022692"/>
    </source>
</evidence>
<feature type="chain" id="PRO_5016635048" description="Secretin/TonB short N-terminal domain-containing protein" evidence="13">
    <location>
        <begin position="32"/>
        <end position="871"/>
    </location>
</feature>
<dbReference type="EMBL" id="DONK01000183">
    <property type="protein sequence ID" value="HBU51986.1"/>
    <property type="molecule type" value="Genomic_DNA"/>
</dbReference>
<evidence type="ECO:0000313" key="15">
    <source>
        <dbReference type="EMBL" id="HBU51986.1"/>
    </source>
</evidence>
<dbReference type="SUPFAM" id="SSF56935">
    <property type="entry name" value="Porins"/>
    <property type="match status" value="1"/>
</dbReference>
<dbReference type="Gene3D" id="2.40.170.20">
    <property type="entry name" value="TonB-dependent receptor, beta-barrel domain"/>
    <property type="match status" value="1"/>
</dbReference>
<dbReference type="Gene3D" id="3.55.50.30">
    <property type="match status" value="1"/>
</dbReference>
<evidence type="ECO:0000256" key="6">
    <source>
        <dbReference type="ARBA" id="ARBA00023004"/>
    </source>
</evidence>
<dbReference type="Proteomes" id="UP000264779">
    <property type="component" value="Unassembled WGS sequence"/>
</dbReference>
<gene>
    <name evidence="15" type="ORF">DEB45_12065</name>
</gene>
<dbReference type="InterPro" id="IPR036942">
    <property type="entry name" value="Beta-barrel_TonB_sf"/>
</dbReference>
<feature type="domain" description="Secretin/TonB short N-terminal" evidence="14">
    <location>
        <begin position="50"/>
        <end position="103"/>
    </location>
</feature>
<dbReference type="InterPro" id="IPR011662">
    <property type="entry name" value="Secretin/TonB_short_N"/>
</dbReference>
<dbReference type="InterPro" id="IPR039426">
    <property type="entry name" value="TonB-dep_rcpt-like"/>
</dbReference>
<reference evidence="15 16" key="1">
    <citation type="journal article" date="2018" name="Nat. Biotechnol.">
        <title>A standardized bacterial taxonomy based on genome phylogeny substantially revises the tree of life.</title>
        <authorList>
            <person name="Parks D.H."/>
            <person name="Chuvochina M."/>
            <person name="Waite D.W."/>
            <person name="Rinke C."/>
            <person name="Skarshewski A."/>
            <person name="Chaumeil P.A."/>
            <person name="Hugenholtz P."/>
        </authorList>
    </citation>
    <scope>NUCLEOTIDE SEQUENCE [LARGE SCALE GENOMIC DNA]</scope>
    <source>
        <strain evidence="15">UBA11621</strain>
    </source>
</reference>
<keyword evidence="9 11" id="KW-0472">Membrane</keyword>
<dbReference type="PANTHER" id="PTHR32552">
    <property type="entry name" value="FERRICHROME IRON RECEPTOR-RELATED"/>
    <property type="match status" value="1"/>
</dbReference>
<evidence type="ECO:0000256" key="1">
    <source>
        <dbReference type="ARBA" id="ARBA00004571"/>
    </source>
</evidence>
<dbReference type="Pfam" id="PF07715">
    <property type="entry name" value="Plug"/>
    <property type="match status" value="1"/>
</dbReference>
<dbReference type="InterPro" id="IPR000531">
    <property type="entry name" value="Beta-barrel_TonB"/>
</dbReference>
<sequence length="871" mass="95810">MEEPMFTHSRFTPICLALGVALSSGSSCVYAQSTNTVTLTDAISRLSAQYKVVILTTIADSDSVKVPPVTASVTIEQALATMLAGTELEVIKDGKGSYVIQTKSLKKTSETSQEALKKASSTEPTMTLGQIEEIVITAQKTSQNLQQVAASISAVNGENLEKMNVNSVFDLSGKLPGLVMTSVQGYRPTVSIRGIGNEIPDNAGTKQAVAFHVDGVFMANDYALLADMSDVSRIEMTRGPDGTLYGNSSTGGAINLVSHKPQHDELFGAMSFAAGAYSQQEARAMVNVPVNNELAFRVSASHRQRDGYTENKAIENYELDDVDNETIKAQISWQPSDDINVLFQHQVFSSDTHGPALKGGFDTISDDPRVVYHDTPEFYRLNTQLSSFHFDWTLPGSALSVILSKQRYHMRRKFDFDRSSLTANDPAPLPLVGELDLLGEAPIPQFVGNLSQLDHSYTAEINLTSAPDADGLKWVVGAFFLDTEIFSNTRNFYDADRDGEPVNETITGPNIFADNADIDFINSDYRNFNSYAIFGQFTYPFSTQLAVTAGLRFTNNKFEDERCSLNCVPTRSPITSTPANETDNVTGKVALEYTWNQDMMSYVSIATGVKPAGSNSSADTRFFPEVFDQEEVIAYEVGNKAELFNKRSRLNIAAFYYDYKDYLFESSGIGRFASGASNLPEAEIYGIEVESDTWVTESLSLTLSLSAMESEIIKGRDAIDRAEAENQSVGLILAGASSEEINAAREATAINLTGNELPKIPDLMANVGLVYYLTDSMGGEWEFSGQYTYRGEFYARAFNSSQRDNVPSYGMTNLNVTYFTPQKSWKIDLNVHNLFDEDAVITRFTDTFGLGFSSDQYLAPRTVTLRAKYFF</sequence>
<dbReference type="CDD" id="cd01347">
    <property type="entry name" value="ligand_gated_channel"/>
    <property type="match status" value="1"/>
</dbReference>
<evidence type="ECO:0000256" key="13">
    <source>
        <dbReference type="SAM" id="SignalP"/>
    </source>
</evidence>
<evidence type="ECO:0000256" key="11">
    <source>
        <dbReference type="PROSITE-ProRule" id="PRU01360"/>
    </source>
</evidence>
<dbReference type="SMART" id="SM00965">
    <property type="entry name" value="STN"/>
    <property type="match status" value="1"/>
</dbReference>
<keyword evidence="4" id="KW-0410">Iron transport</keyword>
<organism evidence="15 16">
    <name type="scientific">Alteromonas australica</name>
    <dbReference type="NCBI Taxonomy" id="589873"/>
    <lineage>
        <taxon>Bacteria</taxon>
        <taxon>Pseudomonadati</taxon>
        <taxon>Pseudomonadota</taxon>
        <taxon>Gammaproteobacteria</taxon>
        <taxon>Alteromonadales</taxon>
        <taxon>Alteromonadaceae</taxon>
        <taxon>Alteromonas/Salinimonas group</taxon>
        <taxon>Alteromonas</taxon>
    </lineage>
</organism>
<dbReference type="GO" id="GO:0006826">
    <property type="term" value="P:iron ion transport"/>
    <property type="evidence" value="ECO:0007669"/>
    <property type="project" value="UniProtKB-KW"/>
</dbReference>
<keyword evidence="6" id="KW-0408">Iron</keyword>
<dbReference type="InterPro" id="IPR012910">
    <property type="entry name" value="Plug_dom"/>
</dbReference>
<comment type="caution">
    <text evidence="15">The sequence shown here is derived from an EMBL/GenBank/DDBJ whole genome shotgun (WGS) entry which is preliminary data.</text>
</comment>
<name>A0A358E0E8_9ALTE</name>
<keyword evidence="8 12" id="KW-0798">TonB box</keyword>
<evidence type="ECO:0000256" key="12">
    <source>
        <dbReference type="RuleBase" id="RU003357"/>
    </source>
</evidence>
<keyword evidence="5 11" id="KW-0812">Transmembrane</keyword>
<accession>A0A358E0E8</accession>
<dbReference type="PROSITE" id="PS52016">
    <property type="entry name" value="TONB_DEPENDENT_REC_3"/>
    <property type="match status" value="1"/>
</dbReference>
<evidence type="ECO:0000256" key="2">
    <source>
        <dbReference type="ARBA" id="ARBA00022448"/>
    </source>
</evidence>
<keyword evidence="10 11" id="KW-0998">Cell outer membrane</keyword>
<evidence type="ECO:0000256" key="8">
    <source>
        <dbReference type="ARBA" id="ARBA00023077"/>
    </source>
</evidence>
<evidence type="ECO:0000256" key="7">
    <source>
        <dbReference type="ARBA" id="ARBA00023065"/>
    </source>
</evidence>
<comment type="subcellular location">
    <subcellularLocation>
        <location evidence="1 11">Cell outer membrane</location>
        <topology evidence="1 11">Multi-pass membrane protein</topology>
    </subcellularLocation>
</comment>
<evidence type="ECO:0000256" key="10">
    <source>
        <dbReference type="ARBA" id="ARBA00023237"/>
    </source>
</evidence>
<keyword evidence="7" id="KW-0406">Ion transport</keyword>
<keyword evidence="3 11" id="KW-1134">Transmembrane beta strand</keyword>
<evidence type="ECO:0000256" key="3">
    <source>
        <dbReference type="ARBA" id="ARBA00022452"/>
    </source>
</evidence>
<evidence type="ECO:0000313" key="16">
    <source>
        <dbReference type="Proteomes" id="UP000264779"/>
    </source>
</evidence>
<dbReference type="Pfam" id="PF00593">
    <property type="entry name" value="TonB_dep_Rec_b-barrel"/>
    <property type="match status" value="1"/>
</dbReference>
<evidence type="ECO:0000259" key="14">
    <source>
        <dbReference type="SMART" id="SM00965"/>
    </source>
</evidence>
<feature type="signal peptide" evidence="13">
    <location>
        <begin position="1"/>
        <end position="31"/>
    </location>
</feature>
<evidence type="ECO:0000256" key="9">
    <source>
        <dbReference type="ARBA" id="ARBA00023136"/>
    </source>
</evidence>
<dbReference type="GO" id="GO:0009279">
    <property type="term" value="C:cell outer membrane"/>
    <property type="evidence" value="ECO:0007669"/>
    <property type="project" value="UniProtKB-SubCell"/>
</dbReference>
<comment type="similarity">
    <text evidence="11 12">Belongs to the TonB-dependent receptor family.</text>
</comment>